<evidence type="ECO:0000256" key="1">
    <source>
        <dbReference type="SAM" id="MobiDB-lite"/>
    </source>
</evidence>
<reference evidence="2 3" key="1">
    <citation type="submission" date="2017-04" db="EMBL/GenBank/DDBJ databases">
        <title>Draft genome sequence of Marssonina coronaria NL1: causal agent of apple blotch.</title>
        <authorList>
            <person name="Cheng Q."/>
        </authorList>
    </citation>
    <scope>NUCLEOTIDE SEQUENCE [LARGE SCALE GENOMIC DNA]</scope>
    <source>
        <strain evidence="2 3">NL1</strain>
    </source>
</reference>
<protein>
    <submittedName>
        <fullName evidence="2">Uncharacterized protein</fullName>
    </submittedName>
</protein>
<comment type="caution">
    <text evidence="2">The sequence shown here is derived from an EMBL/GenBank/DDBJ whole genome shotgun (WGS) entry which is preliminary data.</text>
</comment>
<evidence type="ECO:0000313" key="2">
    <source>
        <dbReference type="EMBL" id="OWP02710.1"/>
    </source>
</evidence>
<dbReference type="InParanoid" id="A0A218Z539"/>
<proteinExistence type="predicted"/>
<sequence>MRAHGELMENSQKCRLSEYRPRAVLDAPHDLLPTHAPEHRPVPKVLQDPDEPPPCLCRGARDRWENWGPRYFAALERVREPPPPKSRAGHRPGWAEGAERAGQLARPASRDGGVREAVSIRSIQPESAMSIVASDDLGLAGSTRRHQADALRFEPHVRECERTVSPSHFSAARAKRSVGLISARQTAQTP</sequence>
<name>A0A218Z539_9HELO</name>
<feature type="region of interest" description="Disordered" evidence="1">
    <location>
        <begin position="32"/>
        <end position="51"/>
    </location>
</feature>
<organism evidence="2 3">
    <name type="scientific">Diplocarpon coronariae</name>
    <dbReference type="NCBI Taxonomy" id="2795749"/>
    <lineage>
        <taxon>Eukaryota</taxon>
        <taxon>Fungi</taxon>
        <taxon>Dikarya</taxon>
        <taxon>Ascomycota</taxon>
        <taxon>Pezizomycotina</taxon>
        <taxon>Leotiomycetes</taxon>
        <taxon>Helotiales</taxon>
        <taxon>Drepanopezizaceae</taxon>
        <taxon>Diplocarpon</taxon>
    </lineage>
</organism>
<feature type="region of interest" description="Disordered" evidence="1">
    <location>
        <begin position="80"/>
        <end position="115"/>
    </location>
</feature>
<evidence type="ECO:0000313" key="3">
    <source>
        <dbReference type="Proteomes" id="UP000242519"/>
    </source>
</evidence>
<keyword evidence="3" id="KW-1185">Reference proteome</keyword>
<accession>A0A218Z539</accession>
<dbReference type="EMBL" id="MZNU01000217">
    <property type="protein sequence ID" value="OWP02710.1"/>
    <property type="molecule type" value="Genomic_DNA"/>
</dbReference>
<gene>
    <name evidence="2" type="ORF">B2J93_127</name>
</gene>
<dbReference type="Proteomes" id="UP000242519">
    <property type="component" value="Unassembled WGS sequence"/>
</dbReference>
<dbReference type="AlphaFoldDB" id="A0A218Z539"/>